<dbReference type="NCBIfam" id="NF011079">
    <property type="entry name" value="PRK14508.1-2"/>
    <property type="match status" value="1"/>
</dbReference>
<evidence type="ECO:0000256" key="2">
    <source>
        <dbReference type="ARBA" id="ARBA00005684"/>
    </source>
</evidence>
<evidence type="ECO:0000313" key="11">
    <source>
        <dbReference type="EMBL" id="AXJ00197.1"/>
    </source>
</evidence>
<accession>A0A345UI95</accession>
<dbReference type="InterPro" id="IPR003385">
    <property type="entry name" value="Glyco_hydro_77"/>
</dbReference>
<evidence type="ECO:0000256" key="4">
    <source>
        <dbReference type="ARBA" id="ARBA00020295"/>
    </source>
</evidence>
<dbReference type="Pfam" id="PF02446">
    <property type="entry name" value="Glyco_hydro_77"/>
    <property type="match status" value="1"/>
</dbReference>
<gene>
    <name evidence="11" type="ORF">CYPRO_0920</name>
</gene>
<name>A0A345UI95_9BACT</name>
<dbReference type="SUPFAM" id="SSF51445">
    <property type="entry name" value="(Trans)glycosidases"/>
    <property type="match status" value="1"/>
</dbReference>
<dbReference type="OrthoDB" id="9811841at2"/>
<protein>
    <recommendedName>
        <fullName evidence="4 10">4-alpha-glucanotransferase</fullName>
        <ecNumber evidence="3 10">2.4.1.25</ecNumber>
    </recommendedName>
    <alternativeName>
        <fullName evidence="8 10">Amylomaltase</fullName>
    </alternativeName>
    <alternativeName>
        <fullName evidence="9 10">Disproportionating enzyme</fullName>
    </alternativeName>
</protein>
<comment type="similarity">
    <text evidence="2 10">Belongs to the disproportionating enzyme family.</text>
</comment>
<evidence type="ECO:0000256" key="6">
    <source>
        <dbReference type="ARBA" id="ARBA00022679"/>
    </source>
</evidence>
<dbReference type="GO" id="GO:0004134">
    <property type="term" value="F:4-alpha-glucanotransferase activity"/>
    <property type="evidence" value="ECO:0007669"/>
    <property type="project" value="UniProtKB-EC"/>
</dbReference>
<keyword evidence="5 10" id="KW-0328">Glycosyltransferase</keyword>
<reference evidence="11 12" key="1">
    <citation type="submission" date="2018-03" db="EMBL/GenBank/DDBJ databases">
        <title>Phenotypic and genomic properties of Cyclonatronum proteinivorum gen. nov., sp. nov., a haloalkaliphilic bacteroidete from soda lakes possessing Na+-translocating rhodopsin.</title>
        <authorList>
            <person name="Toshchakov S.V."/>
            <person name="Korzhenkov A."/>
            <person name="Samarov N.I."/>
            <person name="Kublanov I.V."/>
            <person name="Muntyan M.S."/>
            <person name="Sorokin D.Y."/>
        </authorList>
    </citation>
    <scope>NUCLEOTIDE SEQUENCE [LARGE SCALE GENOMIC DNA]</scope>
    <source>
        <strain evidence="11 12">Omega</strain>
    </source>
</reference>
<organism evidence="11 12">
    <name type="scientific">Cyclonatronum proteinivorum</name>
    <dbReference type="NCBI Taxonomy" id="1457365"/>
    <lineage>
        <taxon>Bacteria</taxon>
        <taxon>Pseudomonadati</taxon>
        <taxon>Balneolota</taxon>
        <taxon>Balneolia</taxon>
        <taxon>Balneolales</taxon>
        <taxon>Cyclonatronaceae</taxon>
        <taxon>Cyclonatronum</taxon>
    </lineage>
</organism>
<evidence type="ECO:0000256" key="8">
    <source>
        <dbReference type="ARBA" id="ARBA00031423"/>
    </source>
</evidence>
<dbReference type="NCBIfam" id="NF011080">
    <property type="entry name" value="PRK14508.1-3"/>
    <property type="match status" value="1"/>
</dbReference>
<dbReference type="Proteomes" id="UP000254808">
    <property type="component" value="Chromosome"/>
</dbReference>
<dbReference type="KEGG" id="cprv:CYPRO_0920"/>
<keyword evidence="7 10" id="KW-0119">Carbohydrate metabolism</keyword>
<dbReference type="PANTHER" id="PTHR32438:SF5">
    <property type="entry name" value="4-ALPHA-GLUCANOTRANSFERASE DPE1, CHLOROPLASTIC_AMYLOPLASTIC"/>
    <property type="match status" value="1"/>
</dbReference>
<keyword evidence="6 10" id="KW-0808">Transferase</keyword>
<evidence type="ECO:0000256" key="1">
    <source>
        <dbReference type="ARBA" id="ARBA00000439"/>
    </source>
</evidence>
<proteinExistence type="inferred from homology"/>
<evidence type="ECO:0000256" key="5">
    <source>
        <dbReference type="ARBA" id="ARBA00022676"/>
    </source>
</evidence>
<evidence type="ECO:0000256" key="9">
    <source>
        <dbReference type="ARBA" id="ARBA00031501"/>
    </source>
</evidence>
<dbReference type="NCBIfam" id="TIGR00217">
    <property type="entry name" value="malQ"/>
    <property type="match status" value="1"/>
</dbReference>
<evidence type="ECO:0000256" key="7">
    <source>
        <dbReference type="ARBA" id="ARBA00023277"/>
    </source>
</evidence>
<evidence type="ECO:0000256" key="3">
    <source>
        <dbReference type="ARBA" id="ARBA00012560"/>
    </source>
</evidence>
<dbReference type="AlphaFoldDB" id="A0A345UI95"/>
<keyword evidence="12" id="KW-1185">Reference proteome</keyword>
<dbReference type="PANTHER" id="PTHR32438">
    <property type="entry name" value="4-ALPHA-GLUCANOTRANSFERASE DPE1, CHLOROPLASTIC/AMYLOPLASTIC"/>
    <property type="match status" value="1"/>
</dbReference>
<sequence>MKFNRASGVLVHPTSFPSNYGMGDLGHAAKLFLDFLIETRQSIWQILPLGPTGYGNSPYASYSAFAGNPYLISPDVLVSKGLLTQAEAHEAFLPQTTQADYDSAMQRKNELFQKAHARFEEANGKDGGKEMRAFARKNSYWLKDYCLFMACLEHHEFRPWNTWEEGIALRKPSALKSWEKKLSDRIRYYRWVQFEFYNQWLAVREYANANRIQVIGDIPIFVDHNSADVWAHPEFFEVDERGNRKLVAGVPPDYFSETGQLWGNPLYKWKALKNDGYTWWIKRFEQMMVLTDAIRVDHFRGFDAYWEVQADAPNAMKGRWVKGPGKDLFDTIYKHFGELPIIAEDLGMITKEVVELRDYYNLPGMKILQFAWNDNSGNGFLPHNYDTSNCVVYTGTHDNDTSRGWYMQASSLEQHRLREYTRSACDQPEKELIRLAMLSNADMAIFPLQDLMGLGTEHRMNFPGTATGNWGWRFTAEMLHAIDKGFLLHLVNIANRDPQLGLTDANLIELEPEEAN</sequence>
<dbReference type="Gene3D" id="3.20.20.80">
    <property type="entry name" value="Glycosidases"/>
    <property type="match status" value="1"/>
</dbReference>
<dbReference type="InterPro" id="IPR017853">
    <property type="entry name" value="GH"/>
</dbReference>
<evidence type="ECO:0000256" key="10">
    <source>
        <dbReference type="RuleBase" id="RU361207"/>
    </source>
</evidence>
<dbReference type="EC" id="2.4.1.25" evidence="3 10"/>
<comment type="catalytic activity">
    <reaction evidence="1 10">
        <text>Transfers a segment of a (1-&gt;4)-alpha-D-glucan to a new position in an acceptor, which may be glucose or a (1-&gt;4)-alpha-D-glucan.</text>
        <dbReference type="EC" id="2.4.1.25"/>
    </reaction>
</comment>
<dbReference type="GO" id="GO:0005975">
    <property type="term" value="P:carbohydrate metabolic process"/>
    <property type="evidence" value="ECO:0007669"/>
    <property type="project" value="InterPro"/>
</dbReference>
<dbReference type="EMBL" id="CP027806">
    <property type="protein sequence ID" value="AXJ00197.1"/>
    <property type="molecule type" value="Genomic_DNA"/>
</dbReference>
<evidence type="ECO:0000313" key="12">
    <source>
        <dbReference type="Proteomes" id="UP000254808"/>
    </source>
</evidence>